<dbReference type="InterPro" id="IPR013216">
    <property type="entry name" value="Methyltransf_11"/>
</dbReference>
<accession>A0A657PPJ9</accession>
<comment type="caution">
    <text evidence="2">The sequence shown here is derived from an EMBL/GenBank/DDBJ whole genome shotgun (WGS) entry which is preliminary data.</text>
</comment>
<dbReference type="InterPro" id="IPR029063">
    <property type="entry name" value="SAM-dependent_MTases_sf"/>
</dbReference>
<protein>
    <recommendedName>
        <fullName evidence="1">Methyltransferase type 11 domain-containing protein</fullName>
    </recommendedName>
</protein>
<organism evidence="2 3">
    <name type="scientific">Candidatus Sedimenticola endophacoides</name>
    <dbReference type="NCBI Taxonomy" id="2548426"/>
    <lineage>
        <taxon>Bacteria</taxon>
        <taxon>Pseudomonadati</taxon>
        <taxon>Pseudomonadota</taxon>
        <taxon>Gammaproteobacteria</taxon>
        <taxon>Chromatiales</taxon>
        <taxon>Sedimenticolaceae</taxon>
        <taxon>Sedimenticola</taxon>
    </lineage>
</organism>
<dbReference type="Pfam" id="PF08241">
    <property type="entry name" value="Methyltransf_11"/>
    <property type="match status" value="1"/>
</dbReference>
<dbReference type="Proteomes" id="UP000250928">
    <property type="component" value="Unassembled WGS sequence"/>
</dbReference>
<sequence length="136" mass="15677">MNEKNTAIYQGQDSLYHRRHSKRSLRRAERIAEYIQPGDEILDVGCNQGVISDCILRDSKPSSVTGVELSRATVSKVLFDNPEFDFIEGNICDIRLEKQFDVIVYGAVHHHILRERGLSEAVRVWRSLAGRCRRHR</sequence>
<dbReference type="Gene3D" id="3.40.50.150">
    <property type="entry name" value="Vaccinia Virus protein VP39"/>
    <property type="match status" value="1"/>
</dbReference>
<evidence type="ECO:0000313" key="3">
    <source>
        <dbReference type="Proteomes" id="UP000250928"/>
    </source>
</evidence>
<dbReference type="AlphaFoldDB" id="A0A657PPJ9"/>
<feature type="domain" description="Methyltransferase type 11" evidence="1">
    <location>
        <begin position="42"/>
        <end position="126"/>
    </location>
</feature>
<dbReference type="GO" id="GO:0008757">
    <property type="term" value="F:S-adenosylmethionine-dependent methyltransferase activity"/>
    <property type="evidence" value="ECO:0007669"/>
    <property type="project" value="InterPro"/>
</dbReference>
<evidence type="ECO:0000313" key="2">
    <source>
        <dbReference type="EMBL" id="PUE04342.1"/>
    </source>
</evidence>
<evidence type="ECO:0000259" key="1">
    <source>
        <dbReference type="Pfam" id="PF08241"/>
    </source>
</evidence>
<proteinExistence type="predicted"/>
<dbReference type="EMBL" id="PQCO01000129">
    <property type="protein sequence ID" value="PUE04342.1"/>
    <property type="molecule type" value="Genomic_DNA"/>
</dbReference>
<reference evidence="2 3" key="1">
    <citation type="submission" date="2018-01" db="EMBL/GenBank/DDBJ databases">
        <title>Novel co-symbiosis in the lucinid bivalve Phacoides pectinatus.</title>
        <authorList>
            <person name="Lim S.J."/>
            <person name="Davis B.G."/>
            <person name="Gill D.E."/>
            <person name="Engel A.S."/>
            <person name="Anderson L.C."/>
            <person name="Campbell B.J."/>
        </authorList>
    </citation>
    <scope>NUCLEOTIDE SEQUENCE [LARGE SCALE GENOMIC DNA]</scope>
    <source>
        <strain evidence="2">N3_P5</strain>
    </source>
</reference>
<gene>
    <name evidence="2" type="ORF">C3L24_03410</name>
</gene>
<dbReference type="SUPFAM" id="SSF53335">
    <property type="entry name" value="S-adenosyl-L-methionine-dependent methyltransferases"/>
    <property type="match status" value="1"/>
</dbReference>
<name>A0A657PPJ9_9GAMM</name>